<evidence type="ECO:0000313" key="2">
    <source>
        <dbReference type="EMBL" id="MFD2869898.1"/>
    </source>
</evidence>
<protein>
    <submittedName>
        <fullName evidence="2">Uncharacterized protein</fullName>
    </submittedName>
</protein>
<feature type="compositionally biased region" description="Polar residues" evidence="1">
    <location>
        <begin position="227"/>
        <end position="240"/>
    </location>
</feature>
<dbReference type="RefSeq" id="WP_380148553.1">
    <property type="nucleotide sequence ID" value="NZ_JBHUOR010000130.1"/>
</dbReference>
<keyword evidence="3" id="KW-1185">Reference proteome</keyword>
<proteinExistence type="predicted"/>
<dbReference type="EMBL" id="JBHUOR010000130">
    <property type="protein sequence ID" value="MFD2869898.1"/>
    <property type="molecule type" value="Genomic_DNA"/>
</dbReference>
<comment type="caution">
    <text evidence="2">The sequence shown here is derived from an EMBL/GenBank/DDBJ whole genome shotgun (WGS) entry which is preliminary data.</text>
</comment>
<accession>A0ABW5Y436</accession>
<gene>
    <name evidence="2" type="ORF">ACFSY7_15500</name>
</gene>
<organism evidence="2 3">
    <name type="scientific">Kurthia populi</name>
    <dbReference type="NCBI Taxonomy" id="1562132"/>
    <lineage>
        <taxon>Bacteria</taxon>
        <taxon>Bacillati</taxon>
        <taxon>Bacillota</taxon>
        <taxon>Bacilli</taxon>
        <taxon>Bacillales</taxon>
        <taxon>Caryophanaceae</taxon>
        <taxon>Kurthia</taxon>
    </lineage>
</organism>
<evidence type="ECO:0000313" key="3">
    <source>
        <dbReference type="Proteomes" id="UP001597568"/>
    </source>
</evidence>
<sequence length="689" mass="72487">MKLLLVNDIDTLKSTDNATQVELAVLDEEQQRIDLSQFTTIAVQIGSNGSLYSTETPIINEEMNIFSFTLSSELPAGTYSIQVNLTTADNKLHIAPNAGTQRLLIEKSFNEVGETIPIISIKSLLDDMAETLVIAKDAKTVADEAKTHVTQAVEASENAVSQVESAVANANQAVQSSTDAVAVANEAKNVAQTATAASSEAMTQADGAKALSTQATNDATKAKTDASNALSTANSAKSTAESVEIRFNELTEGNTNDEVIQSRTDEENVQHDTLKARIDSEATKRAIGDASALQSAKDYTDGKVGNIDLSALSTKEETATAVQSAKDYADMKDVDTLQSARDYTNAEISKIPPVDLSGYSTTEQVEAKDAEILQQAKQYTDNHVPVIDTSGFATKESVADVSNNLVLHQADLVTHGVYGVASGTNALTMTISNVSAYVEGMLVAFKNTTESNGATTLNINNLGAKAIVKANGTAVNNLKANAIYQVRYNGVNFILQGEGGSGNAIASDLLSGKTASTDAGDIVGTIPSKTTQTYTPGTTNQIITSGQYLSGTQTILGDPDLISANILSGKNIFGVVGSLVQGKRWASGTATSSSGSSSVGTSNGTESMSTLSVNGLSLPFTPSIIIAIESTGVSYPAIYNSKPLINWSTENYYLYSKNFIKSPYFTVNSGGFSLPVSTGDKVYQWIAIE</sequence>
<dbReference type="Proteomes" id="UP001597568">
    <property type="component" value="Unassembled WGS sequence"/>
</dbReference>
<name>A0ABW5Y436_9BACL</name>
<evidence type="ECO:0000256" key="1">
    <source>
        <dbReference type="SAM" id="MobiDB-lite"/>
    </source>
</evidence>
<reference evidence="3" key="1">
    <citation type="journal article" date="2019" name="Int. J. Syst. Evol. Microbiol.">
        <title>The Global Catalogue of Microorganisms (GCM) 10K type strain sequencing project: providing services to taxonomists for standard genome sequencing and annotation.</title>
        <authorList>
            <consortium name="The Broad Institute Genomics Platform"/>
            <consortium name="The Broad Institute Genome Sequencing Center for Infectious Disease"/>
            <person name="Wu L."/>
            <person name="Ma J."/>
        </authorList>
    </citation>
    <scope>NUCLEOTIDE SEQUENCE [LARGE SCALE GENOMIC DNA]</scope>
    <source>
        <strain evidence="3">KCTC 33522</strain>
    </source>
</reference>
<feature type="region of interest" description="Disordered" evidence="1">
    <location>
        <begin position="214"/>
        <end position="240"/>
    </location>
</feature>